<comment type="caution">
    <text evidence="1">The sequence shown here is derived from an EMBL/GenBank/DDBJ whole genome shotgun (WGS) entry which is preliminary data.</text>
</comment>
<accession>X0ZX86</accession>
<name>X0ZX86_9ZZZZ</name>
<reference evidence="1" key="1">
    <citation type="journal article" date="2014" name="Front. Microbiol.">
        <title>High frequency of phylogenetically diverse reductive dehalogenase-homologous genes in deep subseafloor sedimentary metagenomes.</title>
        <authorList>
            <person name="Kawai M."/>
            <person name="Futagami T."/>
            <person name="Toyoda A."/>
            <person name="Takaki Y."/>
            <person name="Nishi S."/>
            <person name="Hori S."/>
            <person name="Arai W."/>
            <person name="Tsubouchi T."/>
            <person name="Morono Y."/>
            <person name="Uchiyama I."/>
            <person name="Ito T."/>
            <person name="Fujiyama A."/>
            <person name="Inagaki F."/>
            <person name="Takami H."/>
        </authorList>
    </citation>
    <scope>NUCLEOTIDE SEQUENCE</scope>
    <source>
        <strain evidence="1">Expedition CK06-06</strain>
    </source>
</reference>
<organism evidence="1">
    <name type="scientific">marine sediment metagenome</name>
    <dbReference type="NCBI Taxonomy" id="412755"/>
    <lineage>
        <taxon>unclassified sequences</taxon>
        <taxon>metagenomes</taxon>
        <taxon>ecological metagenomes</taxon>
    </lineage>
</organism>
<dbReference type="EMBL" id="BART01000712">
    <property type="protein sequence ID" value="GAG74445.1"/>
    <property type="molecule type" value="Genomic_DNA"/>
</dbReference>
<proteinExistence type="predicted"/>
<evidence type="ECO:0000313" key="1">
    <source>
        <dbReference type="EMBL" id="GAG74445.1"/>
    </source>
</evidence>
<dbReference type="AlphaFoldDB" id="X0ZX86"/>
<sequence>MSLKVLGKKMVDVEQEFEVVEKFPDISRLIIPFSIAFKKFNPPDIYNGEELIPFQEKDLDFKEIFIQEFLTESNNSKKVNKRK</sequence>
<gene>
    <name evidence="1" type="ORF">S01H4_03046</name>
</gene>
<protein>
    <submittedName>
        <fullName evidence="1">Uncharacterized protein</fullName>
    </submittedName>
</protein>